<comment type="caution">
    <text evidence="1">The sequence shown here is derived from an EMBL/GenBank/DDBJ whole genome shotgun (WGS) entry which is preliminary data.</text>
</comment>
<name>A0A397S7Y4_9GLOM</name>
<reference evidence="1 2" key="1">
    <citation type="submission" date="2018-06" db="EMBL/GenBank/DDBJ databases">
        <title>Comparative genomics reveals the genomic features of Rhizophagus irregularis, R. cerebriforme, R. diaphanum and Gigaspora rosea, and their symbiotic lifestyle signature.</title>
        <authorList>
            <person name="Morin E."/>
            <person name="San Clemente H."/>
            <person name="Chen E.C.H."/>
            <person name="De La Providencia I."/>
            <person name="Hainaut M."/>
            <person name="Kuo A."/>
            <person name="Kohler A."/>
            <person name="Murat C."/>
            <person name="Tang N."/>
            <person name="Roy S."/>
            <person name="Loubradou J."/>
            <person name="Henrissat B."/>
            <person name="Grigoriev I.V."/>
            <person name="Corradi N."/>
            <person name="Roux C."/>
            <person name="Martin F.M."/>
        </authorList>
    </citation>
    <scope>NUCLEOTIDE SEQUENCE [LARGE SCALE GENOMIC DNA]</scope>
    <source>
        <strain evidence="1 2">DAOM 227022</strain>
    </source>
</reference>
<proteinExistence type="predicted"/>
<dbReference type="AlphaFoldDB" id="A0A397S7Y4"/>
<dbReference type="OrthoDB" id="2479247at2759"/>
<evidence type="ECO:0000313" key="1">
    <source>
        <dbReference type="EMBL" id="RIA80117.1"/>
    </source>
</evidence>
<protein>
    <submittedName>
        <fullName evidence="1">Uncharacterized protein</fullName>
    </submittedName>
</protein>
<evidence type="ECO:0000313" key="2">
    <source>
        <dbReference type="Proteomes" id="UP000265703"/>
    </source>
</evidence>
<dbReference type="EMBL" id="QKYT01001043">
    <property type="protein sequence ID" value="RIA80117.1"/>
    <property type="molecule type" value="Genomic_DNA"/>
</dbReference>
<accession>A0A397S7Y4</accession>
<keyword evidence="2" id="KW-1185">Reference proteome</keyword>
<sequence>MEYVDGGTEAICIPVGIVSKRIEEASKSQSKLFVCVAIQRADALTDYNNDLDKQFEFEQQTILADESLTNDEKFETIRIINKYHDFDKILYNEGKERICDNCQEECLAI</sequence>
<dbReference type="Proteomes" id="UP000265703">
    <property type="component" value="Unassembled WGS sequence"/>
</dbReference>
<gene>
    <name evidence="1" type="ORF">C1645_839274</name>
</gene>
<organism evidence="1 2">
    <name type="scientific">Glomus cerebriforme</name>
    <dbReference type="NCBI Taxonomy" id="658196"/>
    <lineage>
        <taxon>Eukaryota</taxon>
        <taxon>Fungi</taxon>
        <taxon>Fungi incertae sedis</taxon>
        <taxon>Mucoromycota</taxon>
        <taxon>Glomeromycotina</taxon>
        <taxon>Glomeromycetes</taxon>
        <taxon>Glomerales</taxon>
        <taxon>Glomeraceae</taxon>
        <taxon>Glomus</taxon>
    </lineage>
</organism>